<evidence type="ECO:0000313" key="2">
    <source>
        <dbReference type="Proteomes" id="UP000274504"/>
    </source>
</evidence>
<organism evidence="3">
    <name type="scientific">Hymenolepis diminuta</name>
    <name type="common">Rat tapeworm</name>
    <dbReference type="NCBI Taxonomy" id="6216"/>
    <lineage>
        <taxon>Eukaryota</taxon>
        <taxon>Metazoa</taxon>
        <taxon>Spiralia</taxon>
        <taxon>Lophotrochozoa</taxon>
        <taxon>Platyhelminthes</taxon>
        <taxon>Cestoda</taxon>
        <taxon>Eucestoda</taxon>
        <taxon>Cyclophyllidea</taxon>
        <taxon>Hymenolepididae</taxon>
        <taxon>Hymenolepis</taxon>
    </lineage>
</organism>
<name>A0A0R3SXE8_HYMDI</name>
<gene>
    <name evidence="1" type="ORF">HDID_LOCUS10414</name>
</gene>
<sequence length="172" mass="19164">MVLDSPGVYSSEVYEASSRRRKKTVCCSQHSKLQRVSGGGEKWQWRSFSPMNEEHGGELLAAYLQGRVYVVGYGEYVDTMEMLDVAADGQWSSLTSSSWSLYQPLPVGSVTSVDHQLFLSVIRGCANLPDFNHVKLTRLLQEGKFSILHRISAIVVCEFNAAPKQSKLTKNS</sequence>
<dbReference type="Proteomes" id="UP000274504">
    <property type="component" value="Unassembled WGS sequence"/>
</dbReference>
<evidence type="ECO:0000313" key="1">
    <source>
        <dbReference type="EMBL" id="VDL63284.1"/>
    </source>
</evidence>
<dbReference type="AlphaFoldDB" id="A0A0R3SXE8"/>
<accession>A0A0R3SXE8</accession>
<dbReference type="WBParaSite" id="HDID_0001041601-mRNA-1">
    <property type="protein sequence ID" value="HDID_0001041601-mRNA-1"/>
    <property type="gene ID" value="HDID_0001041601"/>
</dbReference>
<proteinExistence type="predicted"/>
<protein>
    <submittedName>
        <fullName evidence="3">F-box/kelch-repeat protein</fullName>
    </submittedName>
</protein>
<evidence type="ECO:0000313" key="3">
    <source>
        <dbReference type="WBParaSite" id="HDID_0001041601-mRNA-1"/>
    </source>
</evidence>
<reference evidence="3" key="1">
    <citation type="submission" date="2017-02" db="UniProtKB">
        <authorList>
            <consortium name="WormBaseParasite"/>
        </authorList>
    </citation>
    <scope>IDENTIFICATION</scope>
</reference>
<dbReference type="EMBL" id="UYSG01011671">
    <property type="protein sequence ID" value="VDL63284.1"/>
    <property type="molecule type" value="Genomic_DNA"/>
</dbReference>
<reference evidence="1 2" key="2">
    <citation type="submission" date="2018-11" db="EMBL/GenBank/DDBJ databases">
        <authorList>
            <consortium name="Pathogen Informatics"/>
        </authorList>
    </citation>
    <scope>NUCLEOTIDE SEQUENCE [LARGE SCALE GENOMIC DNA]</scope>
</reference>